<dbReference type="Proteomes" id="UP001281410">
    <property type="component" value="Unassembled WGS sequence"/>
</dbReference>
<evidence type="ECO:0000313" key="3">
    <source>
        <dbReference type="Proteomes" id="UP001281410"/>
    </source>
</evidence>
<sequence length="102" mass="11961">MDRRMFVVLCELLCNTERLKIDGLVSVEEQVSIFLHILAHHVKNRTIRNRFYRSRETISISFNSVLSAVLQLHNGILVSPDLVPKNCTDERWKRFKVSTTYN</sequence>
<reference evidence="2" key="1">
    <citation type="journal article" date="2023" name="Plant J.">
        <title>Genome sequences and population genomics provide insights into the demographic history, inbreeding, and mutation load of two 'living fossil' tree species of Dipteronia.</title>
        <authorList>
            <person name="Feng Y."/>
            <person name="Comes H.P."/>
            <person name="Chen J."/>
            <person name="Zhu S."/>
            <person name="Lu R."/>
            <person name="Zhang X."/>
            <person name="Li P."/>
            <person name="Qiu J."/>
            <person name="Olsen K.M."/>
            <person name="Qiu Y."/>
        </authorList>
    </citation>
    <scope>NUCLEOTIDE SEQUENCE</scope>
    <source>
        <strain evidence="2">NBL</strain>
    </source>
</reference>
<proteinExistence type="predicted"/>
<evidence type="ECO:0000259" key="1">
    <source>
        <dbReference type="Pfam" id="PF26138"/>
    </source>
</evidence>
<keyword evidence="3" id="KW-1185">Reference proteome</keyword>
<evidence type="ECO:0000313" key="2">
    <source>
        <dbReference type="EMBL" id="KAK3212194.1"/>
    </source>
</evidence>
<gene>
    <name evidence="2" type="ORF">Dsin_016900</name>
</gene>
<name>A0AAE0E622_9ROSI</name>
<protein>
    <recommendedName>
        <fullName evidence="1">DUF8040 domain-containing protein</fullName>
    </recommendedName>
</protein>
<dbReference type="InterPro" id="IPR058353">
    <property type="entry name" value="DUF8040"/>
</dbReference>
<organism evidence="2 3">
    <name type="scientific">Dipteronia sinensis</name>
    <dbReference type="NCBI Taxonomy" id="43782"/>
    <lineage>
        <taxon>Eukaryota</taxon>
        <taxon>Viridiplantae</taxon>
        <taxon>Streptophyta</taxon>
        <taxon>Embryophyta</taxon>
        <taxon>Tracheophyta</taxon>
        <taxon>Spermatophyta</taxon>
        <taxon>Magnoliopsida</taxon>
        <taxon>eudicotyledons</taxon>
        <taxon>Gunneridae</taxon>
        <taxon>Pentapetalae</taxon>
        <taxon>rosids</taxon>
        <taxon>malvids</taxon>
        <taxon>Sapindales</taxon>
        <taxon>Sapindaceae</taxon>
        <taxon>Hippocastanoideae</taxon>
        <taxon>Acereae</taxon>
        <taxon>Dipteronia</taxon>
    </lineage>
</organism>
<dbReference type="EMBL" id="JANJYJ010000005">
    <property type="protein sequence ID" value="KAK3212194.1"/>
    <property type="molecule type" value="Genomic_DNA"/>
</dbReference>
<dbReference type="PANTHER" id="PTHR22930">
    <property type="match status" value="1"/>
</dbReference>
<feature type="domain" description="DUF8040" evidence="1">
    <location>
        <begin position="1"/>
        <end position="70"/>
    </location>
</feature>
<dbReference type="PANTHER" id="PTHR22930:SF281">
    <property type="entry name" value="NUCLEASE"/>
    <property type="match status" value="1"/>
</dbReference>
<dbReference type="Pfam" id="PF26138">
    <property type="entry name" value="DUF8040"/>
    <property type="match status" value="1"/>
</dbReference>
<dbReference type="InterPro" id="IPR045249">
    <property type="entry name" value="HARBI1-like"/>
</dbReference>
<accession>A0AAE0E622</accession>
<comment type="caution">
    <text evidence="2">The sequence shown here is derived from an EMBL/GenBank/DDBJ whole genome shotgun (WGS) entry which is preliminary data.</text>
</comment>
<dbReference type="AlphaFoldDB" id="A0AAE0E622"/>